<keyword evidence="1" id="KW-0472">Membrane</keyword>
<gene>
    <name evidence="2" type="primary">ycf66</name>
</gene>
<sequence>MININVGPNILVGMLIIAAFLGLYFVRTVKFELARDVDMFYTSLGLMYSSILIIHGWRLDPILLFSQILILMTLLGIGWENIRLRGLLIADKMKYKSSGNKDYLGL</sequence>
<dbReference type="GO" id="GO:0006508">
    <property type="term" value="P:proteolysis"/>
    <property type="evidence" value="ECO:0007669"/>
    <property type="project" value="UniProtKB-KW"/>
</dbReference>
<dbReference type="AlphaFoldDB" id="A0A516Z9X5"/>
<geneLocation type="chloroplast" evidence="2"/>
<name>A0A516Z9X5_9STRA</name>
<evidence type="ECO:0000313" key="2">
    <source>
        <dbReference type="EMBL" id="QDR24508.1"/>
    </source>
</evidence>
<dbReference type="RefSeq" id="YP_009684422.1">
    <property type="nucleotide sequence ID" value="NC_044407.1"/>
</dbReference>
<dbReference type="InterPro" id="IPR010004">
    <property type="entry name" value="Uncharacterised_Ycf66"/>
</dbReference>
<dbReference type="GeneID" id="41657360"/>
<organism evidence="2">
    <name type="scientific">Florenciella parvula</name>
    <dbReference type="NCBI Taxonomy" id="236787"/>
    <lineage>
        <taxon>Eukaryota</taxon>
        <taxon>Sar</taxon>
        <taxon>Stramenopiles</taxon>
        <taxon>Ochrophyta</taxon>
        <taxon>Dictyochophyceae</taxon>
        <taxon>Florenciellales</taxon>
        <taxon>Florenciella</taxon>
    </lineage>
</organism>
<protein>
    <submittedName>
        <fullName evidence="2">Putative 26S protease regulatory subunit Ycf66</fullName>
    </submittedName>
</protein>
<keyword evidence="1" id="KW-0812">Transmembrane</keyword>
<proteinExistence type="predicted"/>
<keyword evidence="2" id="KW-0934">Plastid</keyword>
<keyword evidence="2" id="KW-0378">Hydrolase</keyword>
<keyword evidence="1" id="KW-1133">Transmembrane helix</keyword>
<dbReference type="Pfam" id="PF07444">
    <property type="entry name" value="Ycf66_N"/>
    <property type="match status" value="1"/>
</dbReference>
<reference evidence="2" key="1">
    <citation type="journal article" date="2019" name="J. Phycol.">
        <title>Dictyochophyceae plastid genomes reveal unusual variability of their organization.</title>
        <authorList>
            <person name="Han K.Y."/>
            <person name="Maciszewski K."/>
            <person name="Graf L."/>
            <person name="Yang J.H."/>
            <person name="Andersen R.A."/>
            <person name="Karnkowska A."/>
            <person name="Yoon H.S."/>
        </authorList>
    </citation>
    <scope>NUCLEOTIDE SEQUENCE</scope>
</reference>
<keyword evidence="2" id="KW-0645">Protease</keyword>
<feature type="transmembrane region" description="Helical" evidence="1">
    <location>
        <begin position="6"/>
        <end position="26"/>
    </location>
</feature>
<evidence type="ECO:0000256" key="1">
    <source>
        <dbReference type="SAM" id="Phobius"/>
    </source>
</evidence>
<dbReference type="EMBL" id="MK518352">
    <property type="protein sequence ID" value="QDR24508.1"/>
    <property type="molecule type" value="Genomic_DNA"/>
</dbReference>
<feature type="transmembrane region" description="Helical" evidence="1">
    <location>
        <begin position="63"/>
        <end position="82"/>
    </location>
</feature>
<accession>A0A516Z9X5</accession>
<feature type="transmembrane region" description="Helical" evidence="1">
    <location>
        <begin position="38"/>
        <end position="57"/>
    </location>
</feature>
<keyword evidence="2" id="KW-0150">Chloroplast</keyword>
<dbReference type="GO" id="GO:0008233">
    <property type="term" value="F:peptidase activity"/>
    <property type="evidence" value="ECO:0007669"/>
    <property type="project" value="UniProtKB-KW"/>
</dbReference>